<dbReference type="Proteomes" id="UP000308149">
    <property type="component" value="Chromosome"/>
</dbReference>
<evidence type="ECO:0000313" key="3">
    <source>
        <dbReference type="Proteomes" id="UP000308149"/>
    </source>
</evidence>
<dbReference type="Pfam" id="PF07963">
    <property type="entry name" value="N_methyl"/>
    <property type="match status" value="1"/>
</dbReference>
<keyword evidence="3" id="KW-1185">Reference proteome</keyword>
<proteinExistence type="predicted"/>
<dbReference type="AlphaFoldDB" id="A0A5B7ZQZ2"/>
<accession>A0A5B7ZQZ2</accession>
<keyword evidence="1" id="KW-0472">Membrane</keyword>
<protein>
    <submittedName>
        <fullName evidence="2">Prepilin-type N-terminal cleavage/methylation domain-containing protein</fullName>
    </submittedName>
</protein>
<dbReference type="InterPro" id="IPR012902">
    <property type="entry name" value="N_methyl_site"/>
</dbReference>
<evidence type="ECO:0000313" key="2">
    <source>
        <dbReference type="EMBL" id="QDA56943.1"/>
    </source>
</evidence>
<reference evidence="2 3" key="1">
    <citation type="submission" date="2019-06" db="EMBL/GenBank/DDBJ databases">
        <title>Thermomonas aquatica sp. nov., isolated from an industrial wastewater treatment plant.</title>
        <authorList>
            <person name="Jeon J.H."/>
            <person name="Park D.-S."/>
        </authorList>
    </citation>
    <scope>NUCLEOTIDE SEQUENCE [LARGE SCALE GENOMIC DNA]</scope>
    <source>
        <strain evidence="2 3">SY21</strain>
    </source>
</reference>
<name>A0A5B7ZQZ2_9GAMM</name>
<gene>
    <name evidence="2" type="ORF">FHQ07_06235</name>
</gene>
<dbReference type="KEGG" id="thes:FHQ07_06235"/>
<sequence length="198" mass="22205">MSRRRSGGFTLMEMLVTLMLVSFATMLMFQMLGSYRIARERVQGQAGIIDRQALFHDWFRDSVHGLFIAEGLRFAGERTRFRGTSLNPLYAAEGSPTEVEWSIVQSGDRTAIAYSEDGVERWRFRLAQADVAGFTYLDEAGKASPTWPPERGLQDAGPTLPAVVVLTRTDRGRERMQAAAVLGPLKPPVRFYGDEELK</sequence>
<evidence type="ECO:0000256" key="1">
    <source>
        <dbReference type="SAM" id="Phobius"/>
    </source>
</evidence>
<dbReference type="NCBIfam" id="TIGR02532">
    <property type="entry name" value="IV_pilin_GFxxxE"/>
    <property type="match status" value="1"/>
</dbReference>
<dbReference type="OrthoDB" id="6025181at2"/>
<keyword evidence="1" id="KW-0812">Transmembrane</keyword>
<keyword evidence="1" id="KW-1133">Transmembrane helix</keyword>
<organism evidence="2 3">
    <name type="scientific">Thermomonas aquatica</name>
    <dbReference type="NCBI Taxonomy" id="2202149"/>
    <lineage>
        <taxon>Bacteria</taxon>
        <taxon>Pseudomonadati</taxon>
        <taxon>Pseudomonadota</taxon>
        <taxon>Gammaproteobacteria</taxon>
        <taxon>Lysobacterales</taxon>
        <taxon>Lysobacteraceae</taxon>
        <taxon>Thermomonas</taxon>
    </lineage>
</organism>
<dbReference type="EMBL" id="CP040871">
    <property type="protein sequence ID" value="QDA56943.1"/>
    <property type="molecule type" value="Genomic_DNA"/>
</dbReference>
<dbReference type="RefSeq" id="WP_139715995.1">
    <property type="nucleotide sequence ID" value="NZ_CP040871.1"/>
</dbReference>
<feature type="transmembrane region" description="Helical" evidence="1">
    <location>
        <begin position="12"/>
        <end position="32"/>
    </location>
</feature>